<dbReference type="OrthoDB" id="9806827at2"/>
<dbReference type="SUPFAM" id="SSF102114">
    <property type="entry name" value="Radical SAM enzymes"/>
    <property type="match status" value="1"/>
</dbReference>
<name>A0A8D4UU13_9FIRM</name>
<keyword evidence="3" id="KW-1185">Reference proteome</keyword>
<dbReference type="Proteomes" id="UP000320585">
    <property type="component" value="Chromosome"/>
</dbReference>
<dbReference type="InterPro" id="IPR006638">
    <property type="entry name" value="Elp3/MiaA/NifB-like_rSAM"/>
</dbReference>
<evidence type="ECO:0000313" key="3">
    <source>
        <dbReference type="Proteomes" id="UP000320585"/>
    </source>
</evidence>
<accession>A0A8D4UU13</accession>
<dbReference type="Pfam" id="PF04055">
    <property type="entry name" value="Radical_SAM"/>
    <property type="match status" value="1"/>
</dbReference>
<dbReference type="CDD" id="cd01335">
    <property type="entry name" value="Radical_SAM"/>
    <property type="match status" value="1"/>
</dbReference>
<dbReference type="GO" id="GO:0051536">
    <property type="term" value="F:iron-sulfur cluster binding"/>
    <property type="evidence" value="ECO:0007669"/>
    <property type="project" value="InterPro"/>
</dbReference>
<dbReference type="InterPro" id="IPR045784">
    <property type="entry name" value="Radical_SAM_N2"/>
</dbReference>
<dbReference type="GO" id="GO:0003824">
    <property type="term" value="F:catalytic activity"/>
    <property type="evidence" value="ECO:0007669"/>
    <property type="project" value="InterPro"/>
</dbReference>
<dbReference type="PANTHER" id="PTHR42731">
    <property type="entry name" value="SLL1084 PROTEIN"/>
    <property type="match status" value="1"/>
</dbReference>
<protein>
    <submittedName>
        <fullName evidence="2">Radical SAM domain protein</fullName>
    </submittedName>
</protein>
<evidence type="ECO:0000259" key="1">
    <source>
        <dbReference type="PROSITE" id="PS51918"/>
    </source>
</evidence>
<dbReference type="InterPro" id="IPR023404">
    <property type="entry name" value="rSAM_horseshoe"/>
</dbReference>
<dbReference type="SMART" id="SM00729">
    <property type="entry name" value="Elp3"/>
    <property type="match status" value="1"/>
</dbReference>
<gene>
    <name evidence="2" type="ORF">Dia5BBH33_07790</name>
</gene>
<dbReference type="Pfam" id="PF19864">
    <property type="entry name" value="Radical_SAM_N2"/>
    <property type="match status" value="1"/>
</dbReference>
<evidence type="ECO:0000313" key="2">
    <source>
        <dbReference type="EMBL" id="BBK24844.1"/>
    </source>
</evidence>
<dbReference type="PANTHER" id="PTHR42731:SF1">
    <property type="entry name" value="RADICAL SAM DOMAIN PROTEIN"/>
    <property type="match status" value="1"/>
</dbReference>
<dbReference type="EMBL" id="AP019697">
    <property type="protein sequence ID" value="BBK24844.1"/>
    <property type="molecule type" value="Genomic_DNA"/>
</dbReference>
<dbReference type="AlphaFoldDB" id="A0A8D4UU13"/>
<sequence length="631" mass="72659">MNRVEIDPVWLMHVQKPARYVGGEWNSVMKNHADVDVKVALAFPDVYEVGMSHLGLKIIYSVINSRKDALAERVYTPWVDMEKMMRERNIPLYALESKAPIKDFDVLGLTMPYEMCYTNILNMIDLSGIPVLSKDRTDEDPIVVSGGPCVYNAEPMTDFIDVFFIGESEEAIQEMVEVIKKWKAENKPGGRWEAIHRLAEIKGCYVPSLYETSYYENGIFRAIKPIDPSAQFPVEKRVIKDVDHVIVDDKPILPHIEIVHDRAVLEMFRGCSRGCRFCQAGMIYRPVREKSEEKLQEIADTLIKNTGYNEISLMSLSSADYSCLPELVDHLMDNFKDKRVSVSLPSLRVDSFSVDIAKKVQQVRKSGLTLAPEAGTQRLRDVINKGITEDDIMGACSNAFRNGWDRVKLYFMMGLPTETDEDLKGIADLANRINELYHEIRGKYGCRITVSVASFVPKPFTPFQWMPQCSVEEIERKQKYLKSLFTNRHIKFAYHDARTGYMEAVLARGDRKLNQVILKAWQKGCEYDSWTEFFDFDKWMSCFEECGVDPDQYAARDRDEYEAEPWDHIDCGVTKDYLRKEWKLAQKGILTHDCRHLACNGCAVCPILDVALIDHKEENWNDKAVFIYKQR</sequence>
<dbReference type="KEGG" id="dho:Dia5BBH33_07790"/>
<dbReference type="SFLD" id="SFLDS00029">
    <property type="entry name" value="Radical_SAM"/>
    <property type="match status" value="1"/>
</dbReference>
<dbReference type="Gene3D" id="3.80.30.20">
    <property type="entry name" value="tm_1862 like domain"/>
    <property type="match status" value="1"/>
</dbReference>
<feature type="domain" description="Radical SAM core" evidence="1">
    <location>
        <begin position="257"/>
        <end position="493"/>
    </location>
</feature>
<dbReference type="RefSeq" id="WP_108849789.1">
    <property type="nucleotide sequence ID" value="NZ_AP019697.1"/>
</dbReference>
<dbReference type="InterPro" id="IPR058240">
    <property type="entry name" value="rSAM_sf"/>
</dbReference>
<dbReference type="NCBIfam" id="TIGR03960">
    <property type="entry name" value="rSAM_fuse_unch"/>
    <property type="match status" value="1"/>
</dbReference>
<dbReference type="SFLD" id="SFLDG01082">
    <property type="entry name" value="B12-binding_domain_containing"/>
    <property type="match status" value="1"/>
</dbReference>
<organism evidence="2 3">
    <name type="scientific">Dialister hominis</name>
    <dbReference type="NCBI Taxonomy" id="2582419"/>
    <lineage>
        <taxon>Bacteria</taxon>
        <taxon>Bacillati</taxon>
        <taxon>Bacillota</taxon>
        <taxon>Negativicutes</taxon>
        <taxon>Veillonellales</taxon>
        <taxon>Veillonellaceae</taxon>
        <taxon>Dialister</taxon>
    </lineage>
</organism>
<proteinExistence type="predicted"/>
<dbReference type="GeneID" id="92715998"/>
<dbReference type="PROSITE" id="PS51918">
    <property type="entry name" value="RADICAL_SAM"/>
    <property type="match status" value="1"/>
</dbReference>
<reference evidence="3" key="1">
    <citation type="submission" date="2019-05" db="EMBL/GenBank/DDBJ databases">
        <title>Complete genome sequencing of Dialister sp. strain 5BBH33.</title>
        <authorList>
            <person name="Sakamoto M."/>
            <person name="Murakami T."/>
            <person name="Mori H."/>
        </authorList>
    </citation>
    <scope>NUCLEOTIDE SEQUENCE [LARGE SCALE GENOMIC DNA]</scope>
    <source>
        <strain evidence="3">5BBH33</strain>
    </source>
</reference>
<dbReference type="InterPro" id="IPR023862">
    <property type="entry name" value="CHP03960_rSAM"/>
</dbReference>
<dbReference type="InterPro" id="IPR007197">
    <property type="entry name" value="rSAM"/>
</dbReference>